<evidence type="ECO:0000256" key="1">
    <source>
        <dbReference type="ARBA" id="ARBA00023015"/>
    </source>
</evidence>
<dbReference type="SUPFAM" id="SSF51206">
    <property type="entry name" value="cAMP-binding domain-like"/>
    <property type="match status" value="1"/>
</dbReference>
<dbReference type="InterPro" id="IPR014710">
    <property type="entry name" value="RmlC-like_jellyroll"/>
</dbReference>
<dbReference type="AlphaFoldDB" id="A0A2N6CVK5"/>
<dbReference type="SMART" id="SM00100">
    <property type="entry name" value="cNMP"/>
    <property type="match status" value="1"/>
</dbReference>
<evidence type="ECO:0000256" key="3">
    <source>
        <dbReference type="ARBA" id="ARBA00023163"/>
    </source>
</evidence>
<gene>
    <name evidence="6" type="ORF">C0630_12640</name>
</gene>
<dbReference type="Pfam" id="PF00027">
    <property type="entry name" value="cNMP_binding"/>
    <property type="match status" value="1"/>
</dbReference>
<dbReference type="Gene3D" id="2.60.120.10">
    <property type="entry name" value="Jelly Rolls"/>
    <property type="match status" value="1"/>
</dbReference>
<evidence type="ECO:0000313" key="6">
    <source>
        <dbReference type="EMBL" id="PLX61231.1"/>
    </source>
</evidence>
<dbReference type="PANTHER" id="PTHR24567">
    <property type="entry name" value="CRP FAMILY TRANSCRIPTIONAL REGULATORY PROTEIN"/>
    <property type="match status" value="1"/>
</dbReference>
<keyword evidence="2" id="KW-0238">DNA-binding</keyword>
<dbReference type="InterPro" id="IPR018490">
    <property type="entry name" value="cNMP-bd_dom_sf"/>
</dbReference>
<dbReference type="InterPro" id="IPR036388">
    <property type="entry name" value="WH-like_DNA-bd_sf"/>
</dbReference>
<name>A0A2N6CVK5_9GAMM</name>
<evidence type="ECO:0000259" key="5">
    <source>
        <dbReference type="PROSITE" id="PS51063"/>
    </source>
</evidence>
<organism evidence="6 7">
    <name type="scientific">Sedimenticola selenatireducens</name>
    <dbReference type="NCBI Taxonomy" id="191960"/>
    <lineage>
        <taxon>Bacteria</taxon>
        <taxon>Pseudomonadati</taxon>
        <taxon>Pseudomonadota</taxon>
        <taxon>Gammaproteobacteria</taxon>
        <taxon>Chromatiales</taxon>
        <taxon>Sedimenticolaceae</taxon>
        <taxon>Sedimenticola</taxon>
    </lineage>
</organism>
<dbReference type="PANTHER" id="PTHR24567:SF75">
    <property type="entry name" value="FUMARATE AND NITRATE REDUCTION REGULATORY PROTEIN"/>
    <property type="match status" value="1"/>
</dbReference>
<dbReference type="GO" id="GO:0003700">
    <property type="term" value="F:DNA-binding transcription factor activity"/>
    <property type="evidence" value="ECO:0007669"/>
    <property type="project" value="TreeGrafter"/>
</dbReference>
<evidence type="ECO:0000256" key="2">
    <source>
        <dbReference type="ARBA" id="ARBA00023125"/>
    </source>
</evidence>
<dbReference type="PROSITE" id="PS50042">
    <property type="entry name" value="CNMP_BINDING_3"/>
    <property type="match status" value="1"/>
</dbReference>
<dbReference type="PRINTS" id="PR00034">
    <property type="entry name" value="HTHCRP"/>
</dbReference>
<evidence type="ECO:0000313" key="7">
    <source>
        <dbReference type="Proteomes" id="UP000235015"/>
    </source>
</evidence>
<dbReference type="STRING" id="1111735.GCA_000428045_00296"/>
<dbReference type="SUPFAM" id="SSF46785">
    <property type="entry name" value="Winged helix' DNA-binding domain"/>
    <property type="match status" value="1"/>
</dbReference>
<dbReference type="GO" id="GO:0005829">
    <property type="term" value="C:cytosol"/>
    <property type="evidence" value="ECO:0007669"/>
    <property type="project" value="TreeGrafter"/>
</dbReference>
<dbReference type="Proteomes" id="UP000235015">
    <property type="component" value="Unassembled WGS sequence"/>
</dbReference>
<keyword evidence="1" id="KW-0805">Transcription regulation</keyword>
<dbReference type="RefSeq" id="WP_029131883.1">
    <property type="nucleotide sequence ID" value="NZ_CAXXYC010000004.1"/>
</dbReference>
<dbReference type="Gene3D" id="1.10.10.10">
    <property type="entry name" value="Winged helix-like DNA-binding domain superfamily/Winged helix DNA-binding domain"/>
    <property type="match status" value="1"/>
</dbReference>
<protein>
    <recommendedName>
        <fullName evidence="8">Crp/Fnr family transcriptional regulator</fullName>
    </recommendedName>
</protein>
<dbReference type="SMART" id="SM00419">
    <property type="entry name" value="HTH_CRP"/>
    <property type="match status" value="1"/>
</dbReference>
<dbReference type="GO" id="GO:0003677">
    <property type="term" value="F:DNA binding"/>
    <property type="evidence" value="ECO:0007669"/>
    <property type="project" value="UniProtKB-KW"/>
</dbReference>
<feature type="domain" description="Cyclic nucleotide-binding" evidence="4">
    <location>
        <begin position="30"/>
        <end position="104"/>
    </location>
</feature>
<comment type="caution">
    <text evidence="6">The sequence shown here is derived from an EMBL/GenBank/DDBJ whole genome shotgun (WGS) entry which is preliminary data.</text>
</comment>
<accession>A0A2N6CVK5</accession>
<keyword evidence="3" id="KW-0804">Transcription</keyword>
<evidence type="ECO:0008006" key="8">
    <source>
        <dbReference type="Google" id="ProtNLM"/>
    </source>
</evidence>
<dbReference type="InterPro" id="IPR050397">
    <property type="entry name" value="Env_Response_Regulators"/>
</dbReference>
<dbReference type="Pfam" id="PF13545">
    <property type="entry name" value="HTH_Crp_2"/>
    <property type="match status" value="1"/>
</dbReference>
<sequence>MAERKGSKCGLHLVNTGRDCNNCTLPRKCIGADLDQSQTDTISSVIRKRGPFQAGETIFKMEDPFKSIFAIQSGSVKIESSLDDGTPLIQGFYFSSELIGIEAVGDIKYQSDAVALETTWICELPFDQIESLCSQIPELQHEILELLGKRLRYTNRTIVQGRYLSADRRFLLFLNDLYQRKGNITADGRRTVTLPMTKGDIAIHLGLRPESLSRALSKLQEEGVIRNRTREIEILGNKQELLSCLWV</sequence>
<dbReference type="InterPro" id="IPR012318">
    <property type="entry name" value="HTH_CRP"/>
</dbReference>
<proteinExistence type="predicted"/>
<dbReference type="InterPro" id="IPR000595">
    <property type="entry name" value="cNMP-bd_dom"/>
</dbReference>
<dbReference type="InterPro" id="IPR036390">
    <property type="entry name" value="WH_DNA-bd_sf"/>
</dbReference>
<dbReference type="PROSITE" id="PS51063">
    <property type="entry name" value="HTH_CRP_2"/>
    <property type="match status" value="1"/>
</dbReference>
<reference evidence="6 7" key="1">
    <citation type="submission" date="2017-11" db="EMBL/GenBank/DDBJ databases">
        <title>Genome-resolved metagenomics identifies genetic mobility, metabolic interactions, and unexpected diversity in perchlorate-reducing communities.</title>
        <authorList>
            <person name="Barnum T.P."/>
            <person name="Figueroa I.A."/>
            <person name="Carlstrom C.I."/>
            <person name="Lucas L.N."/>
            <person name="Engelbrektson A.L."/>
            <person name="Coates J.D."/>
        </authorList>
    </citation>
    <scope>NUCLEOTIDE SEQUENCE [LARGE SCALE GENOMIC DNA]</scope>
    <source>
        <strain evidence="6">BM301</strain>
    </source>
</reference>
<dbReference type="CDD" id="cd00038">
    <property type="entry name" value="CAP_ED"/>
    <property type="match status" value="1"/>
</dbReference>
<dbReference type="EMBL" id="PKUN01000021">
    <property type="protein sequence ID" value="PLX61231.1"/>
    <property type="molecule type" value="Genomic_DNA"/>
</dbReference>
<evidence type="ECO:0000259" key="4">
    <source>
        <dbReference type="PROSITE" id="PS50042"/>
    </source>
</evidence>
<feature type="domain" description="HTH crp-type" evidence="5">
    <location>
        <begin position="164"/>
        <end position="238"/>
    </location>
</feature>